<accession>A0ABN9VE01</accession>
<evidence type="ECO:0008006" key="3">
    <source>
        <dbReference type="Google" id="ProtNLM"/>
    </source>
</evidence>
<keyword evidence="2" id="KW-1185">Reference proteome</keyword>
<proteinExistence type="predicted"/>
<gene>
    <name evidence="1" type="ORF">PCOR1329_LOCUS56018</name>
</gene>
<dbReference type="EMBL" id="CAUYUJ010016882">
    <property type="protein sequence ID" value="CAK0869762.1"/>
    <property type="molecule type" value="Genomic_DNA"/>
</dbReference>
<dbReference type="Proteomes" id="UP001189429">
    <property type="component" value="Unassembled WGS sequence"/>
</dbReference>
<protein>
    <recommendedName>
        <fullName evidence="3">Nuclear pore complex protein Nup85</fullName>
    </recommendedName>
</protein>
<evidence type="ECO:0000313" key="2">
    <source>
        <dbReference type="Proteomes" id="UP001189429"/>
    </source>
</evidence>
<sequence>MASAALASQGEPWRSREVAAASSLAHMVRWVPLQQDGTPDLESAPGRSAMSRLLSMLELVGQELGAERAARDYRSAVAEHHRARWLQQGFLYSLEVLAKCNEGQSEVVVNGRAFHMSRKTARLTGWVRRRWCEVFALLRQMRKRPAEAWDALLKVSLSEALSALDHAWASFEERFFAELRLYEVQAQDSADLVRGFRSTAAAARDGGAQGEASCYESSCCWQLVDHISMLNLVHNPGRTGRIFSAGVLIVSEMVVRSSQPLVPHQQDAVFDPGCLIASCAIEAFDNLCDFILESADGGTAGQHSSAGLVEVLSAWESSWELAVTYVADEGNLRALRALVACTRQAHAVSPRLAALCDDHDPEAFLVLPRIVWLCFLEGQPGVASLLAPLLPPHGAEEVRALQRELRGLAALLAGASAEGEGAGAAAPAAGRGRALVGAAVRGPGGDFADLGLAEGTEELLRGVLRTAEGWSLELQRHRAEGWNHLCAVLLWCLAARRLGAERGGQ</sequence>
<organism evidence="1 2">
    <name type="scientific">Prorocentrum cordatum</name>
    <dbReference type="NCBI Taxonomy" id="2364126"/>
    <lineage>
        <taxon>Eukaryota</taxon>
        <taxon>Sar</taxon>
        <taxon>Alveolata</taxon>
        <taxon>Dinophyceae</taxon>
        <taxon>Prorocentrales</taxon>
        <taxon>Prorocentraceae</taxon>
        <taxon>Prorocentrum</taxon>
    </lineage>
</organism>
<comment type="caution">
    <text evidence="1">The sequence shown here is derived from an EMBL/GenBank/DDBJ whole genome shotgun (WGS) entry which is preliminary data.</text>
</comment>
<name>A0ABN9VE01_9DINO</name>
<evidence type="ECO:0000313" key="1">
    <source>
        <dbReference type="EMBL" id="CAK0869762.1"/>
    </source>
</evidence>
<reference evidence="1" key="1">
    <citation type="submission" date="2023-10" db="EMBL/GenBank/DDBJ databases">
        <authorList>
            <person name="Chen Y."/>
            <person name="Shah S."/>
            <person name="Dougan E. K."/>
            <person name="Thang M."/>
            <person name="Chan C."/>
        </authorList>
    </citation>
    <scope>NUCLEOTIDE SEQUENCE [LARGE SCALE GENOMIC DNA]</scope>
</reference>